<evidence type="ECO:0000256" key="1">
    <source>
        <dbReference type="ARBA" id="ARBA00004123"/>
    </source>
</evidence>
<accession>A0A6I9S1T1</accession>
<dbReference type="PROSITE" id="PS00036">
    <property type="entry name" value="BZIP_BASIC"/>
    <property type="match status" value="1"/>
</dbReference>
<dbReference type="PANTHER" id="PTHR45764:SF21">
    <property type="entry name" value="OS03G0770000 PROTEIN"/>
    <property type="match status" value="1"/>
</dbReference>
<feature type="region of interest" description="Disordered" evidence="6">
    <location>
        <begin position="25"/>
        <end position="79"/>
    </location>
</feature>
<dbReference type="CDD" id="cd14702">
    <property type="entry name" value="bZIP_plant_GBF1"/>
    <property type="match status" value="1"/>
</dbReference>
<evidence type="ECO:0000256" key="2">
    <source>
        <dbReference type="ARBA" id="ARBA00023015"/>
    </source>
</evidence>
<dbReference type="PANTHER" id="PTHR45764">
    <property type="entry name" value="BZIP TRANSCRIPTION FACTOR 44"/>
    <property type="match status" value="1"/>
</dbReference>
<gene>
    <name evidence="9" type="primary">LOC105055872</name>
</gene>
<feature type="domain" description="BZIP" evidence="7">
    <location>
        <begin position="59"/>
        <end position="108"/>
    </location>
</feature>
<dbReference type="Proteomes" id="UP000504607">
    <property type="component" value="Chromosome 13"/>
</dbReference>
<sequence length="174" mass="20202">MLALEEALDLPFPLLEQVFNDELGFTPWETQPTPDHETFARTGPQPGRDEPDRPPSLDEERRRRRMISNRESARRSRMRKQRYLEELRAEVNRLRSENRALENRLATMVHCCLLFRRDNDRLQSVSAALNRRISELRRVLLLRRQLHRLSSPASATVCGGFAPGTDQTVSSLIV</sequence>
<dbReference type="AlphaFoldDB" id="A0A6I9S1T1"/>
<evidence type="ECO:0000256" key="4">
    <source>
        <dbReference type="ARBA" id="ARBA00023163"/>
    </source>
</evidence>
<comment type="subcellular location">
    <subcellularLocation>
        <location evidence="1">Nucleus</location>
    </subcellularLocation>
</comment>
<name>A0A6I9S1T1_ELAGV</name>
<evidence type="ECO:0000256" key="5">
    <source>
        <dbReference type="ARBA" id="ARBA00023242"/>
    </source>
</evidence>
<feature type="compositionally biased region" description="Basic and acidic residues" evidence="6">
    <location>
        <begin position="47"/>
        <end position="61"/>
    </location>
</feature>
<dbReference type="OrthoDB" id="551672at2759"/>
<dbReference type="InParanoid" id="A0A6I9S1T1"/>
<dbReference type="GO" id="GO:0045893">
    <property type="term" value="P:positive regulation of DNA-templated transcription"/>
    <property type="evidence" value="ECO:0007669"/>
    <property type="project" value="TreeGrafter"/>
</dbReference>
<dbReference type="InterPro" id="IPR004827">
    <property type="entry name" value="bZIP"/>
</dbReference>
<evidence type="ECO:0000256" key="3">
    <source>
        <dbReference type="ARBA" id="ARBA00023125"/>
    </source>
</evidence>
<evidence type="ECO:0000259" key="7">
    <source>
        <dbReference type="PROSITE" id="PS50217"/>
    </source>
</evidence>
<dbReference type="Gene3D" id="1.20.5.170">
    <property type="match status" value="1"/>
</dbReference>
<organism evidence="8 9">
    <name type="scientific">Elaeis guineensis var. tenera</name>
    <name type="common">Oil palm</name>
    <dbReference type="NCBI Taxonomy" id="51953"/>
    <lineage>
        <taxon>Eukaryota</taxon>
        <taxon>Viridiplantae</taxon>
        <taxon>Streptophyta</taxon>
        <taxon>Embryophyta</taxon>
        <taxon>Tracheophyta</taxon>
        <taxon>Spermatophyta</taxon>
        <taxon>Magnoliopsida</taxon>
        <taxon>Liliopsida</taxon>
        <taxon>Arecaceae</taxon>
        <taxon>Arecoideae</taxon>
        <taxon>Cocoseae</taxon>
        <taxon>Elaeidinae</taxon>
        <taxon>Elaeis</taxon>
    </lineage>
</organism>
<keyword evidence="2" id="KW-0805">Transcription regulation</keyword>
<dbReference type="RefSeq" id="XP_010936180.1">
    <property type="nucleotide sequence ID" value="XM_010937878.3"/>
</dbReference>
<dbReference type="GO" id="GO:0000976">
    <property type="term" value="F:transcription cis-regulatory region binding"/>
    <property type="evidence" value="ECO:0007669"/>
    <property type="project" value="TreeGrafter"/>
</dbReference>
<dbReference type="GO" id="GO:0046982">
    <property type="term" value="F:protein heterodimerization activity"/>
    <property type="evidence" value="ECO:0007669"/>
    <property type="project" value="UniProtKB-ARBA"/>
</dbReference>
<keyword evidence="5" id="KW-0539">Nucleus</keyword>
<dbReference type="InterPro" id="IPR046347">
    <property type="entry name" value="bZIP_sf"/>
</dbReference>
<evidence type="ECO:0000256" key="6">
    <source>
        <dbReference type="SAM" id="MobiDB-lite"/>
    </source>
</evidence>
<dbReference type="GO" id="GO:0005634">
    <property type="term" value="C:nucleus"/>
    <property type="evidence" value="ECO:0007669"/>
    <property type="project" value="UniProtKB-SubCell"/>
</dbReference>
<reference evidence="9" key="1">
    <citation type="submission" date="2025-08" db="UniProtKB">
        <authorList>
            <consortium name="RefSeq"/>
        </authorList>
    </citation>
    <scope>IDENTIFICATION</scope>
</reference>
<evidence type="ECO:0000313" key="9">
    <source>
        <dbReference type="RefSeq" id="XP_010936180.1"/>
    </source>
</evidence>
<dbReference type="GO" id="GO:0003700">
    <property type="term" value="F:DNA-binding transcription factor activity"/>
    <property type="evidence" value="ECO:0007669"/>
    <property type="project" value="InterPro"/>
</dbReference>
<keyword evidence="4" id="KW-0804">Transcription</keyword>
<dbReference type="InterPro" id="IPR045314">
    <property type="entry name" value="bZIP_plant_GBF1"/>
</dbReference>
<dbReference type="SMART" id="SM00338">
    <property type="entry name" value="BRLZ"/>
    <property type="match status" value="1"/>
</dbReference>
<evidence type="ECO:0000313" key="8">
    <source>
        <dbReference type="Proteomes" id="UP000504607"/>
    </source>
</evidence>
<dbReference type="PROSITE" id="PS50217">
    <property type="entry name" value="BZIP"/>
    <property type="match status" value="1"/>
</dbReference>
<dbReference type="GeneID" id="105055872"/>
<protein>
    <submittedName>
        <fullName evidence="9">Basic leucine zipper 4</fullName>
    </submittedName>
</protein>
<dbReference type="Pfam" id="PF00170">
    <property type="entry name" value="bZIP_1"/>
    <property type="match status" value="1"/>
</dbReference>
<dbReference type="FunCoup" id="A0A6I9S1T1">
    <property type="interactions" value="32"/>
</dbReference>
<proteinExistence type="predicted"/>
<dbReference type="FunFam" id="1.20.5.170:FF:000020">
    <property type="entry name" value="BZIP transcription factor"/>
    <property type="match status" value="1"/>
</dbReference>
<dbReference type="KEGG" id="egu:105055872"/>
<keyword evidence="3" id="KW-0238">DNA-binding</keyword>
<dbReference type="SUPFAM" id="SSF57959">
    <property type="entry name" value="Leucine zipper domain"/>
    <property type="match status" value="1"/>
</dbReference>
<keyword evidence="8" id="KW-1185">Reference proteome</keyword>